<dbReference type="STRING" id="686832.A0A0C2YDK9"/>
<keyword evidence="4" id="KW-1185">Reference proteome</keyword>
<accession>A0A0C2YDK9</accession>
<dbReference type="HAMAP" id="MF_01384">
    <property type="entry name" value="UreD"/>
    <property type="match status" value="1"/>
</dbReference>
<comment type="similarity">
    <text evidence="1">Belongs to the UreD family.</text>
</comment>
<reference evidence="4" key="2">
    <citation type="submission" date="2015-01" db="EMBL/GenBank/DDBJ databases">
        <title>Evolutionary Origins and Diversification of the Mycorrhizal Mutualists.</title>
        <authorList>
            <consortium name="DOE Joint Genome Institute"/>
            <consortium name="Mycorrhizal Genomics Consortium"/>
            <person name="Kohler A."/>
            <person name="Kuo A."/>
            <person name="Nagy L.G."/>
            <person name="Floudas D."/>
            <person name="Copeland A."/>
            <person name="Barry K.W."/>
            <person name="Cichocki N."/>
            <person name="Veneault-Fourrey C."/>
            <person name="LaButti K."/>
            <person name="Lindquist E.A."/>
            <person name="Lipzen A."/>
            <person name="Lundell T."/>
            <person name="Morin E."/>
            <person name="Murat C."/>
            <person name="Riley R."/>
            <person name="Ohm R."/>
            <person name="Sun H."/>
            <person name="Tunlid A."/>
            <person name="Henrissat B."/>
            <person name="Grigoriev I.V."/>
            <person name="Hibbett D.S."/>
            <person name="Martin F."/>
        </authorList>
    </citation>
    <scope>NUCLEOTIDE SEQUENCE [LARGE SCALE GENOMIC DNA]</scope>
    <source>
        <strain evidence="4">h7</strain>
    </source>
</reference>
<dbReference type="AlphaFoldDB" id="A0A0C2YDK9"/>
<keyword evidence="2" id="KW-0143">Chaperone</keyword>
<dbReference type="HOGENOM" id="CLU_021703_1_1_1"/>
<evidence type="ECO:0008006" key="5">
    <source>
        <dbReference type="Google" id="ProtNLM"/>
    </source>
</evidence>
<dbReference type="GO" id="GO:0016151">
    <property type="term" value="F:nickel cation binding"/>
    <property type="evidence" value="ECO:0007669"/>
    <property type="project" value="InterPro"/>
</dbReference>
<dbReference type="EMBL" id="KN831769">
    <property type="protein sequence ID" value="KIM47888.1"/>
    <property type="molecule type" value="Genomic_DNA"/>
</dbReference>
<proteinExistence type="inferred from homology"/>
<reference evidence="3 4" key="1">
    <citation type="submission" date="2014-04" db="EMBL/GenBank/DDBJ databases">
        <authorList>
            <consortium name="DOE Joint Genome Institute"/>
            <person name="Kuo A."/>
            <person name="Gay G."/>
            <person name="Dore J."/>
            <person name="Kohler A."/>
            <person name="Nagy L.G."/>
            <person name="Floudas D."/>
            <person name="Copeland A."/>
            <person name="Barry K.W."/>
            <person name="Cichocki N."/>
            <person name="Veneault-Fourrey C."/>
            <person name="LaButti K."/>
            <person name="Lindquist E.A."/>
            <person name="Lipzen A."/>
            <person name="Lundell T."/>
            <person name="Morin E."/>
            <person name="Murat C."/>
            <person name="Sun H."/>
            <person name="Tunlid A."/>
            <person name="Henrissat B."/>
            <person name="Grigoriev I.V."/>
            <person name="Hibbett D.S."/>
            <person name="Martin F."/>
            <person name="Nordberg H.P."/>
            <person name="Cantor M.N."/>
            <person name="Hua S.X."/>
        </authorList>
    </citation>
    <scope>NUCLEOTIDE SEQUENCE [LARGE SCALE GENOMIC DNA]</scope>
    <source>
        <strain evidence="4">h7</strain>
    </source>
</reference>
<protein>
    <recommendedName>
        <fullName evidence="5">Urease accessory protein UreD</fullName>
    </recommendedName>
</protein>
<evidence type="ECO:0000256" key="1">
    <source>
        <dbReference type="ARBA" id="ARBA00007177"/>
    </source>
</evidence>
<dbReference type="Proteomes" id="UP000053424">
    <property type="component" value="Unassembled WGS sequence"/>
</dbReference>
<name>A0A0C2YDK9_HEBCY</name>
<sequence>MPEPQLSHITKLRAGGGCITVSILGEKAVFSELSSTYPLKLLSQFIQDTRAIAYLLTYGGGLVSGDEIGLVVNVQLGATLILLSQGSTKVFKARPGKRLASVKSQHLAPLTLHPKHPGARTISTRQNLDFHIAPRSILLLLPEPVTCFRDAHYRQSQRFHIQGDGSIVILDWITSGRISLGEEWAFSHYYSMNELFHNEKRIAKDVMLLDKEELGDHLLPNRSLRERLQPYSCYAMLILFGPEVQSVIAAISARYDKISIFKGVVVRMAGIETEMVKGWLREALYGLESIIGVDVYRRTFP</sequence>
<dbReference type="Pfam" id="PF01774">
    <property type="entry name" value="UreD"/>
    <property type="match status" value="1"/>
</dbReference>
<dbReference type="OrthoDB" id="5550464at2759"/>
<evidence type="ECO:0000313" key="4">
    <source>
        <dbReference type="Proteomes" id="UP000053424"/>
    </source>
</evidence>
<organism evidence="3 4">
    <name type="scientific">Hebeloma cylindrosporum</name>
    <dbReference type="NCBI Taxonomy" id="76867"/>
    <lineage>
        <taxon>Eukaryota</taxon>
        <taxon>Fungi</taxon>
        <taxon>Dikarya</taxon>
        <taxon>Basidiomycota</taxon>
        <taxon>Agaricomycotina</taxon>
        <taxon>Agaricomycetes</taxon>
        <taxon>Agaricomycetidae</taxon>
        <taxon>Agaricales</taxon>
        <taxon>Agaricineae</taxon>
        <taxon>Hymenogastraceae</taxon>
        <taxon>Hebeloma</taxon>
    </lineage>
</organism>
<gene>
    <name evidence="3" type="ORF">M413DRAFT_439568</name>
</gene>
<evidence type="ECO:0000256" key="2">
    <source>
        <dbReference type="ARBA" id="ARBA00023186"/>
    </source>
</evidence>
<evidence type="ECO:0000313" key="3">
    <source>
        <dbReference type="EMBL" id="KIM47888.1"/>
    </source>
</evidence>
<dbReference type="PANTHER" id="PTHR33643">
    <property type="entry name" value="UREASE ACCESSORY PROTEIN D"/>
    <property type="match status" value="1"/>
</dbReference>
<dbReference type="InterPro" id="IPR002669">
    <property type="entry name" value="UreD"/>
</dbReference>
<dbReference type="PANTHER" id="PTHR33643:SF1">
    <property type="entry name" value="UREASE ACCESSORY PROTEIN D"/>
    <property type="match status" value="1"/>
</dbReference>